<reference evidence="3 4" key="1">
    <citation type="submission" date="2024-10" db="EMBL/GenBank/DDBJ databases">
        <title>Isolation, draft genome sequencing and identification of Phyllobacterium sp. NSA23, isolated from leaf soil.</title>
        <authorList>
            <person name="Akita H."/>
        </authorList>
    </citation>
    <scope>NUCLEOTIDE SEQUENCE [LARGE SCALE GENOMIC DNA]</scope>
    <source>
        <strain evidence="3 4">NSA23</strain>
    </source>
</reference>
<dbReference type="EMBL" id="BAAFZP010000001">
    <property type="protein sequence ID" value="GAB1582985.1"/>
    <property type="molecule type" value="Genomic_DNA"/>
</dbReference>
<protein>
    <recommendedName>
        <fullName evidence="5">Glutamyl-tRNA reductase</fullName>
    </recommendedName>
</protein>
<evidence type="ECO:0000313" key="3">
    <source>
        <dbReference type="EMBL" id="GAB1582985.1"/>
    </source>
</evidence>
<evidence type="ECO:0008006" key="5">
    <source>
        <dbReference type="Google" id="ProtNLM"/>
    </source>
</evidence>
<dbReference type="RefSeq" id="WP_407865508.1">
    <property type="nucleotide sequence ID" value="NZ_BAAFZP010000001.1"/>
</dbReference>
<feature type="transmembrane region" description="Helical" evidence="2">
    <location>
        <begin position="6"/>
        <end position="25"/>
    </location>
</feature>
<name>A0ABQ0H262_9HYPH</name>
<feature type="coiled-coil region" evidence="1">
    <location>
        <begin position="39"/>
        <end position="80"/>
    </location>
</feature>
<proteinExistence type="predicted"/>
<evidence type="ECO:0000256" key="1">
    <source>
        <dbReference type="SAM" id="Coils"/>
    </source>
</evidence>
<keyword evidence="2" id="KW-0472">Membrane</keyword>
<evidence type="ECO:0000256" key="2">
    <source>
        <dbReference type="SAM" id="Phobius"/>
    </source>
</evidence>
<gene>
    <name evidence="3" type="ORF">PPNSA23_29280</name>
</gene>
<keyword evidence="2" id="KW-0812">Transmembrane</keyword>
<accession>A0ABQ0H262</accession>
<sequence length="162" mass="17352">MNLLLVNAISAILSLVSIGIVVVALRRAAEMIRLGRSMAEQIAASSANLERALAALQAEHDELRDENRKLDARLEESAKARRDIARSVDLMERIRTELQGDIRALRATVAARDTAAAAALEQPLAATASAQAPNQAKPSKLPVFVRRSVASASVTNNVNAYS</sequence>
<evidence type="ECO:0000313" key="4">
    <source>
        <dbReference type="Proteomes" id="UP001628091"/>
    </source>
</evidence>
<dbReference type="NCBIfam" id="NF046118">
    <property type="entry name" value="T4SS_BAB2_0123"/>
    <property type="match status" value="1"/>
</dbReference>
<keyword evidence="2" id="KW-1133">Transmembrane helix</keyword>
<keyword evidence="1" id="KW-0175">Coiled coil</keyword>
<dbReference type="Proteomes" id="UP001628091">
    <property type="component" value="Unassembled WGS sequence"/>
</dbReference>
<organism evidence="3 4">
    <name type="scientific">Phyllobacterium phragmitis</name>
    <dbReference type="NCBI Taxonomy" id="2670329"/>
    <lineage>
        <taxon>Bacteria</taxon>
        <taxon>Pseudomonadati</taxon>
        <taxon>Pseudomonadota</taxon>
        <taxon>Alphaproteobacteria</taxon>
        <taxon>Hyphomicrobiales</taxon>
        <taxon>Phyllobacteriaceae</taxon>
        <taxon>Phyllobacterium</taxon>
    </lineage>
</organism>
<keyword evidence="4" id="KW-1185">Reference proteome</keyword>
<comment type="caution">
    <text evidence="3">The sequence shown here is derived from an EMBL/GenBank/DDBJ whole genome shotgun (WGS) entry which is preliminary data.</text>
</comment>